<evidence type="ECO:0000259" key="3">
    <source>
        <dbReference type="PROSITE" id="PS50157"/>
    </source>
</evidence>
<keyword evidence="5" id="KW-1185">Reference proteome</keyword>
<comment type="caution">
    <text evidence="4">The sequence shown here is derived from an EMBL/GenBank/DDBJ whole genome shotgun (WGS) entry which is preliminary data.</text>
</comment>
<dbReference type="PROSITE" id="PS00028">
    <property type="entry name" value="ZINC_FINGER_C2H2_1"/>
    <property type="match status" value="3"/>
</dbReference>
<evidence type="ECO:0000313" key="4">
    <source>
        <dbReference type="EMBL" id="CAK8697127.1"/>
    </source>
</evidence>
<dbReference type="SUPFAM" id="SSF57667">
    <property type="entry name" value="beta-beta-alpha zinc fingers"/>
    <property type="match status" value="1"/>
</dbReference>
<dbReference type="EMBL" id="CAWYQH010000163">
    <property type="protein sequence ID" value="CAK8697127.1"/>
    <property type="molecule type" value="Genomic_DNA"/>
</dbReference>
<keyword evidence="1" id="KW-0863">Zinc-finger</keyword>
<evidence type="ECO:0000256" key="1">
    <source>
        <dbReference type="PROSITE-ProRule" id="PRU00042"/>
    </source>
</evidence>
<evidence type="ECO:0000256" key="2">
    <source>
        <dbReference type="SAM" id="MobiDB-lite"/>
    </source>
</evidence>
<feature type="domain" description="C2H2-type" evidence="3">
    <location>
        <begin position="196"/>
        <end position="219"/>
    </location>
</feature>
<dbReference type="PROSITE" id="PS50157">
    <property type="entry name" value="ZINC_FINGER_C2H2_2"/>
    <property type="match status" value="3"/>
</dbReference>
<organism evidence="4 5">
    <name type="scientific">Clavelina lepadiformis</name>
    <name type="common">Light-bulb sea squirt</name>
    <name type="synonym">Ascidia lepadiformis</name>
    <dbReference type="NCBI Taxonomy" id="159417"/>
    <lineage>
        <taxon>Eukaryota</taxon>
        <taxon>Metazoa</taxon>
        <taxon>Chordata</taxon>
        <taxon>Tunicata</taxon>
        <taxon>Ascidiacea</taxon>
        <taxon>Aplousobranchia</taxon>
        <taxon>Clavelinidae</taxon>
        <taxon>Clavelina</taxon>
    </lineage>
</organism>
<proteinExistence type="predicted"/>
<accession>A0ABP0GZQ8</accession>
<reference evidence="4 5" key="1">
    <citation type="submission" date="2024-02" db="EMBL/GenBank/DDBJ databases">
        <authorList>
            <person name="Daric V."/>
            <person name="Darras S."/>
        </authorList>
    </citation>
    <scope>NUCLEOTIDE SEQUENCE [LARGE SCALE GENOMIC DNA]</scope>
</reference>
<dbReference type="Proteomes" id="UP001642483">
    <property type="component" value="Unassembled WGS sequence"/>
</dbReference>
<gene>
    <name evidence="4" type="ORF">CVLEPA_LOCUS30405</name>
</gene>
<dbReference type="Pfam" id="PF00096">
    <property type="entry name" value="zf-C2H2"/>
    <property type="match status" value="2"/>
</dbReference>
<dbReference type="InterPro" id="IPR013087">
    <property type="entry name" value="Znf_C2H2_type"/>
</dbReference>
<feature type="domain" description="C2H2-type" evidence="3">
    <location>
        <begin position="6"/>
        <end position="33"/>
    </location>
</feature>
<keyword evidence="1" id="KW-0862">Zinc</keyword>
<dbReference type="Gene3D" id="3.30.160.60">
    <property type="entry name" value="Classic Zinc Finger"/>
    <property type="match status" value="1"/>
</dbReference>
<name>A0ABP0GZQ8_CLALP</name>
<feature type="domain" description="C2H2-type" evidence="3">
    <location>
        <begin position="33"/>
        <end position="61"/>
    </location>
</feature>
<dbReference type="PANTHER" id="PTHR33206:SF1">
    <property type="entry name" value="DNA-DIRECTED DNA POLYMERASE"/>
    <property type="match status" value="1"/>
</dbReference>
<dbReference type="InterPro" id="IPR043502">
    <property type="entry name" value="DNA/RNA_pol_sf"/>
</dbReference>
<evidence type="ECO:0000313" key="5">
    <source>
        <dbReference type="Proteomes" id="UP001642483"/>
    </source>
</evidence>
<sequence length="1502" mass="176328">MSSVTYQCNVCDKQFTTLYKLKRHRKTHDGVRFLCKLCDSSYKRKDDYRKHYRNKHVGGQLGIENAFVKINGKPAPEPMLSSSQNPEASDERGEISRDDLIEMQRKIGKCKRCHSELGFIDEENYSQNENTHECERDKISCDDLIEIQRKIGNCKRCHSELGFMDEENYSQNENRHECESIKKIKLQQKHIRRNRKRCKFCARTFTNLRDLKKHMRRSHRPRVVPRPQIPRARTIVVDGDTIPEDIPEDYRGIYQSNWRAIRTHFHIGNTVQERYTFRIPDQSMIDQGLESLWPYFRENMFQRQRQAFKIRVAFGFILRREGNEDDSPVLYRYFHPDDHSNYLYLGPETIRDRTEFDQFLIDIQRKNIRQWSDRLKSESAWVVESVCNVEFYINPLRYIPIGIPEALPEFIISNKGLYSLYLGRHGPFRDNLCFLRCVALHQQKLRGITKKRIDVNPSKVKLSRIFKELFGTQNIDSFPGVTIHDLNLLEKKLKTNINVYQLDECYVATMIRRGLNQFEHTLNLNLFRQHFSYIHNFNMYANIFQCKNTSCQVFFQNSHDLRRHHCKTLTEVFPGKIAQPQTNVFAKLEDEGLSFQPEDKVFPYRGVFDYESSFSISSLPKSGEPEQIVQQKLEYLEKASAQAYELLKRKFSFVYEFLEVRLIDLEEDERKKHPLGRLLLEFDGYLKCLPVCTFNGGRYDIPLVMKPLIKVLTSYSKIQFVVKKGNNYMCIVTESLKFLDISNYLPAGTSYSAYLDSYNSVQKKGFFPYEYITSPEVLNETSLPPRSAFYSSLTEKHLSEQDYQLCQRVWVENGMTTIRDFLIWYVRKDVEPFLSTLQTQINFYWTLSVDMLKDSISIPSITLKYLLSTLERGIFFSLIEKRDADLHRLIRENITGGASIIFTRYHEKGITRIRNQQYQQQAKLCQTVLGLDVNGLYLHALAQPMPTSTYIRYQRDGDSDRFTPKIANFYGRMSYEWLSWEEVTRGCMIRHMFNGTEKRIGDRALPSDGWLASENTIFSFFGCYWHGCCCQEQTDLMKQRSEETEKNLLYLRGLGFTVITMRECHWKQIRKQEDIQAILRDRIHLTQAFRNLTTSKALKKVRDGTFFGLVRCDIAVPPHLQEEFADIPPIYKNTEISLDDVGPFMKTYAEQNGMLKQPRRCLITSYYGKDVLLITPMLRWYLEKGLEVTRIYEMVQYTPNACFKTFADTVTDHRRNGEGILPAVFKLMGNCSYGKTLLAKDKHFTIKYCNEESALDAVADPSYVKVNQIDEDLYEVTMKKKRVIWNLPIQIGFFVYGYSKLHMLRFYYDFLKKYIDPQNMELILTDTDSYYLALSAPDLGSAVRKDRLREFYSNVHLWLPSKACDDHREEFIQSGVRGEVWDNSDKACCRNREIYDRRTLGLSKVEFQGDGCIALCSKTYYTFGRSGCKLACKGLSKKLNHFTKQRYMNVLLSQTSGKGINRGFISRDNQVFTYEQERRALSYLYIKRTVLDDGISTKPLSI</sequence>
<keyword evidence="1" id="KW-0479">Metal-binding</keyword>
<dbReference type="PANTHER" id="PTHR33206">
    <property type="entry name" value="PROTEIN CBG10425"/>
    <property type="match status" value="1"/>
</dbReference>
<dbReference type="InterPro" id="IPR036236">
    <property type="entry name" value="Znf_C2H2_sf"/>
</dbReference>
<protein>
    <recommendedName>
        <fullName evidence="3">C2H2-type domain-containing protein</fullName>
    </recommendedName>
</protein>
<dbReference type="SMART" id="SM00355">
    <property type="entry name" value="ZnF_C2H2"/>
    <property type="match status" value="4"/>
</dbReference>
<dbReference type="SUPFAM" id="SSF56672">
    <property type="entry name" value="DNA/RNA polymerases"/>
    <property type="match status" value="1"/>
</dbReference>
<feature type="region of interest" description="Disordered" evidence="2">
    <location>
        <begin position="72"/>
        <end position="93"/>
    </location>
</feature>